<feature type="transmembrane region" description="Helical" evidence="1">
    <location>
        <begin position="68"/>
        <end position="87"/>
    </location>
</feature>
<keyword evidence="1" id="KW-0812">Transmembrane</keyword>
<dbReference type="Proteomes" id="UP000699691">
    <property type="component" value="Unassembled WGS sequence"/>
</dbReference>
<keyword evidence="1" id="KW-1133">Transmembrane helix</keyword>
<feature type="transmembrane region" description="Helical" evidence="1">
    <location>
        <begin position="34"/>
        <end position="56"/>
    </location>
</feature>
<dbReference type="AlphaFoldDB" id="A0A955LVR5"/>
<evidence type="ECO:0000256" key="1">
    <source>
        <dbReference type="SAM" id="Phobius"/>
    </source>
</evidence>
<evidence type="ECO:0000313" key="3">
    <source>
        <dbReference type="Proteomes" id="UP000699691"/>
    </source>
</evidence>
<keyword evidence="1" id="KW-0472">Membrane</keyword>
<protein>
    <submittedName>
        <fullName evidence="2">Uncharacterized protein</fullName>
    </submittedName>
</protein>
<feature type="transmembrane region" description="Helical" evidence="1">
    <location>
        <begin position="7"/>
        <end position="28"/>
    </location>
</feature>
<proteinExistence type="predicted"/>
<evidence type="ECO:0000313" key="2">
    <source>
        <dbReference type="EMBL" id="MCA9397398.1"/>
    </source>
</evidence>
<accession>A0A955LVR5</accession>
<organism evidence="2 3">
    <name type="scientific">candidate division WWE3 bacterium</name>
    <dbReference type="NCBI Taxonomy" id="2053526"/>
    <lineage>
        <taxon>Bacteria</taxon>
        <taxon>Katanobacteria</taxon>
    </lineage>
</organism>
<reference evidence="2" key="2">
    <citation type="journal article" date="2021" name="Microbiome">
        <title>Successional dynamics and alternative stable states in a saline activated sludge microbial community over 9 years.</title>
        <authorList>
            <person name="Wang Y."/>
            <person name="Ye J."/>
            <person name="Ju F."/>
            <person name="Liu L."/>
            <person name="Boyd J.A."/>
            <person name="Deng Y."/>
            <person name="Parks D.H."/>
            <person name="Jiang X."/>
            <person name="Yin X."/>
            <person name="Woodcroft B.J."/>
            <person name="Tyson G.W."/>
            <person name="Hugenholtz P."/>
            <person name="Polz M.F."/>
            <person name="Zhang T."/>
        </authorList>
    </citation>
    <scope>NUCLEOTIDE SEQUENCE</scope>
    <source>
        <strain evidence="2">HKST-UBA02</strain>
    </source>
</reference>
<sequence length="136" mass="15246">MNKKHLLVIGAVEMVIGIIFTALNVGHPSWVGSVLLYVGFRGMVVGFLVLLVGYLVAHKRTEKRKAALFGLSVLFFFFQFIIILVLANTHQFLMKVMLTIGIHPFGWPLWWAIAHHGLLVVLGTLIVPKLTRNSKK</sequence>
<dbReference type="EMBL" id="JAGQKY010000030">
    <property type="protein sequence ID" value="MCA9397398.1"/>
    <property type="molecule type" value="Genomic_DNA"/>
</dbReference>
<comment type="caution">
    <text evidence="2">The sequence shown here is derived from an EMBL/GenBank/DDBJ whole genome shotgun (WGS) entry which is preliminary data.</text>
</comment>
<name>A0A955LVR5_UNCKA</name>
<reference evidence="2" key="1">
    <citation type="submission" date="2020-04" db="EMBL/GenBank/DDBJ databases">
        <authorList>
            <person name="Zhang T."/>
        </authorList>
    </citation>
    <scope>NUCLEOTIDE SEQUENCE</scope>
    <source>
        <strain evidence="2">HKST-UBA02</strain>
    </source>
</reference>
<gene>
    <name evidence="2" type="ORF">KC573_01100</name>
</gene>
<feature type="transmembrane region" description="Helical" evidence="1">
    <location>
        <begin position="107"/>
        <end position="127"/>
    </location>
</feature>